<proteinExistence type="predicted"/>
<sequence length="52" mass="6255">MFNNVNCQFKNTCINGLSQTKCNNCSRNFRFLNDYYESMTFNMLLNQENKEE</sequence>
<dbReference type="EMBL" id="BK016017">
    <property type="protein sequence ID" value="DAF89818.1"/>
    <property type="molecule type" value="Genomic_DNA"/>
</dbReference>
<reference evidence="1" key="1">
    <citation type="journal article" date="2021" name="Proc. Natl. Acad. Sci. U.S.A.">
        <title>A Catalog of Tens of Thousands of Viruses from Human Metagenomes Reveals Hidden Associations with Chronic Diseases.</title>
        <authorList>
            <person name="Tisza M.J."/>
            <person name="Buck C.B."/>
        </authorList>
    </citation>
    <scope>NUCLEOTIDE SEQUENCE</scope>
    <source>
        <strain evidence="1">CteLh2</strain>
    </source>
</reference>
<evidence type="ECO:0000313" key="1">
    <source>
        <dbReference type="EMBL" id="DAF89818.1"/>
    </source>
</evidence>
<protein>
    <submittedName>
        <fullName evidence="1">Uncharacterized protein</fullName>
    </submittedName>
</protein>
<name>A0A8S5U5T6_9CAUD</name>
<accession>A0A8S5U5T6</accession>
<organism evidence="1">
    <name type="scientific">Siphoviridae sp. cteLh2</name>
    <dbReference type="NCBI Taxonomy" id="2825590"/>
    <lineage>
        <taxon>Viruses</taxon>
        <taxon>Duplodnaviria</taxon>
        <taxon>Heunggongvirae</taxon>
        <taxon>Uroviricota</taxon>
        <taxon>Caudoviricetes</taxon>
    </lineage>
</organism>